<feature type="domain" description="THIF-type NAD/FAD binding fold" evidence="1">
    <location>
        <begin position="8"/>
        <end position="125"/>
    </location>
</feature>
<gene>
    <name evidence="2" type="ORF">HaLaN_25295</name>
</gene>
<dbReference type="GO" id="GO:0019781">
    <property type="term" value="F:NEDD8 activating enzyme activity"/>
    <property type="evidence" value="ECO:0007669"/>
    <property type="project" value="TreeGrafter"/>
</dbReference>
<dbReference type="Proteomes" id="UP000485058">
    <property type="component" value="Unassembled WGS sequence"/>
</dbReference>
<proteinExistence type="predicted"/>
<protein>
    <submittedName>
        <fullName evidence="2">NEDD8-activating enzyme E1 regulatory subunit</fullName>
    </submittedName>
</protein>
<dbReference type="PANTHER" id="PTHR10953">
    <property type="entry name" value="UBIQUITIN-ACTIVATING ENZYME E1"/>
    <property type="match status" value="1"/>
</dbReference>
<feature type="non-terminal residue" evidence="2">
    <location>
        <position position="1"/>
    </location>
</feature>
<accession>A0A699ZVV2</accession>
<dbReference type="Pfam" id="PF00899">
    <property type="entry name" value="ThiF"/>
    <property type="match status" value="1"/>
</dbReference>
<comment type="caution">
    <text evidence="2">The sequence shown here is derived from an EMBL/GenBank/DDBJ whole genome shotgun (WGS) entry which is preliminary data.</text>
</comment>
<dbReference type="InterPro" id="IPR035985">
    <property type="entry name" value="Ubiquitin-activating_enz"/>
</dbReference>
<dbReference type="AlphaFoldDB" id="A0A699ZVV2"/>
<sequence length="148" mass="16263">MDGNNKRYDRQIRIWGAHGQQRLEKCRVVLLNCGPTGSETLKNLVLGGIASFTVVDGAKVSARDLGNNFMVEPSRLGEPRAKVVTELVKELNDAVAGSYVEESPEQLLATNPQFIAEFTVVIATQPSIPEHHVVESKPDNIVDDLRQV</sequence>
<dbReference type="GO" id="GO:0005737">
    <property type="term" value="C:cytoplasm"/>
    <property type="evidence" value="ECO:0007669"/>
    <property type="project" value="TreeGrafter"/>
</dbReference>
<name>A0A699ZVV2_HAELA</name>
<dbReference type="EMBL" id="BLLF01003327">
    <property type="protein sequence ID" value="GFH27037.1"/>
    <property type="molecule type" value="Genomic_DNA"/>
</dbReference>
<keyword evidence="3" id="KW-1185">Reference proteome</keyword>
<dbReference type="SUPFAM" id="SSF69572">
    <property type="entry name" value="Activating enzymes of the ubiquitin-like proteins"/>
    <property type="match status" value="1"/>
</dbReference>
<evidence type="ECO:0000259" key="1">
    <source>
        <dbReference type="Pfam" id="PF00899"/>
    </source>
</evidence>
<dbReference type="InterPro" id="IPR045886">
    <property type="entry name" value="ThiF/MoeB/HesA"/>
</dbReference>
<reference evidence="2 3" key="1">
    <citation type="submission" date="2020-02" db="EMBL/GenBank/DDBJ databases">
        <title>Draft genome sequence of Haematococcus lacustris strain NIES-144.</title>
        <authorList>
            <person name="Morimoto D."/>
            <person name="Nakagawa S."/>
            <person name="Yoshida T."/>
            <person name="Sawayama S."/>
        </authorList>
    </citation>
    <scope>NUCLEOTIDE SEQUENCE [LARGE SCALE GENOMIC DNA]</scope>
    <source>
        <strain evidence="2 3">NIES-144</strain>
    </source>
</reference>
<organism evidence="2 3">
    <name type="scientific">Haematococcus lacustris</name>
    <name type="common">Green alga</name>
    <name type="synonym">Haematococcus pluvialis</name>
    <dbReference type="NCBI Taxonomy" id="44745"/>
    <lineage>
        <taxon>Eukaryota</taxon>
        <taxon>Viridiplantae</taxon>
        <taxon>Chlorophyta</taxon>
        <taxon>core chlorophytes</taxon>
        <taxon>Chlorophyceae</taxon>
        <taxon>CS clade</taxon>
        <taxon>Chlamydomonadales</taxon>
        <taxon>Haematococcaceae</taxon>
        <taxon>Haematococcus</taxon>
    </lineage>
</organism>
<dbReference type="Gene3D" id="3.40.50.720">
    <property type="entry name" value="NAD(P)-binding Rossmann-like Domain"/>
    <property type="match status" value="1"/>
</dbReference>
<dbReference type="PANTHER" id="PTHR10953:SF29">
    <property type="entry name" value="NEDD8-ACTIVATING ENZYME E1 REGULATORY SUBUNIT"/>
    <property type="match status" value="1"/>
</dbReference>
<dbReference type="InterPro" id="IPR000594">
    <property type="entry name" value="ThiF_NAD_FAD-bd"/>
</dbReference>
<dbReference type="GO" id="GO:0045116">
    <property type="term" value="P:protein neddylation"/>
    <property type="evidence" value="ECO:0007669"/>
    <property type="project" value="TreeGrafter"/>
</dbReference>
<evidence type="ECO:0000313" key="3">
    <source>
        <dbReference type="Proteomes" id="UP000485058"/>
    </source>
</evidence>
<evidence type="ECO:0000313" key="2">
    <source>
        <dbReference type="EMBL" id="GFH27037.1"/>
    </source>
</evidence>